<dbReference type="CDD" id="cd06260">
    <property type="entry name" value="DUF820-like"/>
    <property type="match status" value="1"/>
</dbReference>
<evidence type="ECO:0000313" key="2">
    <source>
        <dbReference type="EMBL" id="MFD2571409.1"/>
    </source>
</evidence>
<dbReference type="Pfam" id="PF05685">
    <property type="entry name" value="Uma2"/>
    <property type="match status" value="1"/>
</dbReference>
<accession>A0ABW5M507</accession>
<name>A0ABW5M507_9BACT</name>
<dbReference type="SUPFAM" id="SSF52980">
    <property type="entry name" value="Restriction endonuclease-like"/>
    <property type="match status" value="1"/>
</dbReference>
<reference evidence="3" key="1">
    <citation type="journal article" date="2019" name="Int. J. Syst. Evol. Microbiol.">
        <title>The Global Catalogue of Microorganisms (GCM) 10K type strain sequencing project: providing services to taxonomists for standard genome sequencing and annotation.</title>
        <authorList>
            <consortium name="The Broad Institute Genomics Platform"/>
            <consortium name="The Broad Institute Genome Sequencing Center for Infectious Disease"/>
            <person name="Wu L."/>
            <person name="Ma J."/>
        </authorList>
    </citation>
    <scope>NUCLEOTIDE SEQUENCE [LARGE SCALE GENOMIC DNA]</scope>
    <source>
        <strain evidence="3">KCTC 42805</strain>
    </source>
</reference>
<dbReference type="GO" id="GO:0004519">
    <property type="term" value="F:endonuclease activity"/>
    <property type="evidence" value="ECO:0007669"/>
    <property type="project" value="UniProtKB-KW"/>
</dbReference>
<evidence type="ECO:0000259" key="1">
    <source>
        <dbReference type="Pfam" id="PF05685"/>
    </source>
</evidence>
<dbReference type="PANTHER" id="PTHR34107:SF1">
    <property type="entry name" value="SLL0198 PROTEIN"/>
    <property type="match status" value="1"/>
</dbReference>
<dbReference type="InterPro" id="IPR011335">
    <property type="entry name" value="Restrct_endonuc-II-like"/>
</dbReference>
<dbReference type="InterPro" id="IPR008538">
    <property type="entry name" value="Uma2"/>
</dbReference>
<dbReference type="EMBL" id="JBHULN010000006">
    <property type="protein sequence ID" value="MFD2571409.1"/>
    <property type="molecule type" value="Genomic_DNA"/>
</dbReference>
<proteinExistence type="predicted"/>
<protein>
    <submittedName>
        <fullName evidence="2">Uma2 family endonuclease</fullName>
    </submittedName>
</protein>
<comment type="caution">
    <text evidence="2">The sequence shown here is derived from an EMBL/GenBank/DDBJ whole genome shotgun (WGS) entry which is preliminary data.</text>
</comment>
<dbReference type="Proteomes" id="UP001597469">
    <property type="component" value="Unassembled WGS sequence"/>
</dbReference>
<keyword evidence="2" id="KW-0255">Endonuclease</keyword>
<dbReference type="Gene3D" id="3.90.1570.10">
    <property type="entry name" value="tt1808, chain A"/>
    <property type="match status" value="1"/>
</dbReference>
<keyword evidence="3" id="KW-1185">Reference proteome</keyword>
<keyword evidence="2" id="KW-0378">Hydrolase</keyword>
<feature type="domain" description="Putative restriction endonuclease" evidence="1">
    <location>
        <begin position="17"/>
        <end position="187"/>
    </location>
</feature>
<evidence type="ECO:0000313" key="3">
    <source>
        <dbReference type="Proteomes" id="UP001597469"/>
    </source>
</evidence>
<sequence>MILPINLPVQDGRFSDDELFAFCQMNPKLRIERDENGQIFINMPTGIETSFKNSALIAETYMWNRQTKLGRVSDSNGGYTLPDSSMRAPDVAWISHERLATVSPEDLKKFAHVCPDFVIELASESDDLVHLKKKMEKYLQNGVRLAWLVDPFGQQTIIYHTEGNPITKSFTEELSGEDVLPGFAIKLQDLM</sequence>
<organism evidence="2 3">
    <name type="scientific">Spirosoma soli</name>
    <dbReference type="NCBI Taxonomy" id="1770529"/>
    <lineage>
        <taxon>Bacteria</taxon>
        <taxon>Pseudomonadati</taxon>
        <taxon>Bacteroidota</taxon>
        <taxon>Cytophagia</taxon>
        <taxon>Cytophagales</taxon>
        <taxon>Cytophagaceae</taxon>
        <taxon>Spirosoma</taxon>
    </lineage>
</organism>
<dbReference type="PANTHER" id="PTHR34107">
    <property type="entry name" value="SLL0198 PROTEIN-RELATED"/>
    <property type="match status" value="1"/>
</dbReference>
<dbReference type="InterPro" id="IPR012296">
    <property type="entry name" value="Nuclease_put_TT1808"/>
</dbReference>
<keyword evidence="2" id="KW-0540">Nuclease</keyword>
<dbReference type="RefSeq" id="WP_381522928.1">
    <property type="nucleotide sequence ID" value="NZ_JBHULN010000006.1"/>
</dbReference>
<gene>
    <name evidence="2" type="ORF">ACFSUS_12240</name>
</gene>